<evidence type="ECO:0000256" key="6">
    <source>
        <dbReference type="SAM" id="Phobius"/>
    </source>
</evidence>
<organism evidence="7 8">
    <name type="scientific">Candidatus Viadribacter manganicus</name>
    <dbReference type="NCBI Taxonomy" id="1759059"/>
    <lineage>
        <taxon>Bacteria</taxon>
        <taxon>Pseudomonadati</taxon>
        <taxon>Pseudomonadota</taxon>
        <taxon>Alphaproteobacteria</taxon>
        <taxon>Hyphomonadales</taxon>
        <taxon>Hyphomonadaceae</taxon>
        <taxon>Candidatus Viadribacter</taxon>
    </lineage>
</organism>
<reference evidence="7 8" key="1">
    <citation type="submission" date="2015-11" db="EMBL/GenBank/DDBJ databases">
        <title>Whole-Genome Sequence of Candidatus Oderbacter manganicum from the National Park Lower Oder Valley, Germany.</title>
        <authorList>
            <person name="Braun B."/>
            <person name="Liere K."/>
            <person name="Szewzyk U."/>
        </authorList>
    </citation>
    <scope>NUCLEOTIDE SEQUENCE [LARGE SCALE GENOMIC DNA]</scope>
    <source>
        <strain evidence="7 8">OTSz_A_272</strain>
    </source>
</reference>
<protein>
    <recommendedName>
        <fullName evidence="9">Hemolysin III</fullName>
    </recommendedName>
</protein>
<feature type="transmembrane region" description="Helical" evidence="6">
    <location>
        <begin position="112"/>
        <end position="134"/>
    </location>
</feature>
<dbReference type="GO" id="GO:0016020">
    <property type="term" value="C:membrane"/>
    <property type="evidence" value="ECO:0007669"/>
    <property type="project" value="UniProtKB-SubCell"/>
</dbReference>
<dbReference type="FunCoup" id="A0A1B1AFH9">
    <property type="interactions" value="70"/>
</dbReference>
<evidence type="ECO:0000256" key="5">
    <source>
        <dbReference type="PIRSR" id="PIRSR604254-1"/>
    </source>
</evidence>
<dbReference type="PANTHER" id="PTHR20855:SF3">
    <property type="entry name" value="LD03007P"/>
    <property type="match status" value="1"/>
</dbReference>
<dbReference type="Pfam" id="PF03006">
    <property type="entry name" value="HlyIII"/>
    <property type="match status" value="1"/>
</dbReference>
<evidence type="ECO:0000256" key="2">
    <source>
        <dbReference type="ARBA" id="ARBA00022692"/>
    </source>
</evidence>
<dbReference type="RefSeq" id="WP_066768360.1">
    <property type="nucleotide sequence ID" value="NZ_CP013244.1"/>
</dbReference>
<evidence type="ECO:0000256" key="1">
    <source>
        <dbReference type="ARBA" id="ARBA00004141"/>
    </source>
</evidence>
<gene>
    <name evidence="7" type="ORF">ATE48_04905</name>
</gene>
<dbReference type="PANTHER" id="PTHR20855">
    <property type="entry name" value="ADIPOR/PROGESTIN RECEPTOR-RELATED"/>
    <property type="match status" value="1"/>
</dbReference>
<feature type="transmembrane region" description="Helical" evidence="6">
    <location>
        <begin position="141"/>
        <end position="161"/>
    </location>
</feature>
<dbReference type="InterPro" id="IPR004254">
    <property type="entry name" value="AdipoR/HlyIII-related"/>
</dbReference>
<comment type="subcellular location">
    <subcellularLocation>
        <location evidence="1">Membrane</location>
        <topology evidence="1">Multi-pass membrane protein</topology>
    </subcellularLocation>
</comment>
<feature type="binding site" evidence="5">
    <location>
        <position position="199"/>
    </location>
    <ligand>
        <name>Zn(2+)</name>
        <dbReference type="ChEBI" id="CHEBI:29105"/>
    </ligand>
</feature>
<keyword evidence="5" id="KW-0862">Zinc</keyword>
<feature type="transmembrane region" description="Helical" evidence="6">
    <location>
        <begin position="87"/>
        <end position="106"/>
    </location>
</feature>
<feature type="transmembrane region" description="Helical" evidence="6">
    <location>
        <begin position="23"/>
        <end position="45"/>
    </location>
</feature>
<dbReference type="OrthoDB" id="9813689at2"/>
<dbReference type="GO" id="GO:0046872">
    <property type="term" value="F:metal ion binding"/>
    <property type="evidence" value="ECO:0007669"/>
    <property type="project" value="UniProtKB-KW"/>
</dbReference>
<feature type="transmembrane region" description="Helical" evidence="6">
    <location>
        <begin position="51"/>
        <end position="75"/>
    </location>
</feature>
<keyword evidence="4 6" id="KW-0472">Membrane</keyword>
<feature type="transmembrane region" description="Helical" evidence="6">
    <location>
        <begin position="167"/>
        <end position="188"/>
    </location>
</feature>
<evidence type="ECO:0008006" key="9">
    <source>
        <dbReference type="Google" id="ProtNLM"/>
    </source>
</evidence>
<name>A0A1B1AFH9_9PROT</name>
<sequence length="220" mass="24006">MTLSDLIPKLHYPTRLEKLVDGWVHGVALMLFTFAVGAALGLAIWQGGLPMASAVAVYAVCVMTMIGCSMAYNLAENHKRKSLLRRFDHAAIFLMIAGTYTPFTAIRFDGAWAISMTTIIWALAIVGAAGKLFLPSIGKKIWIVFYVAMGWLVVAAMRPMIEDVPLAGVILLAVGGLLYTIGIPFYVWERLPFRRAIWHGFVMTAAGVHYAAVLTGVVFA</sequence>
<accession>A0A1B1AFH9</accession>
<dbReference type="AlphaFoldDB" id="A0A1B1AFH9"/>
<keyword evidence="2 6" id="KW-0812">Transmembrane</keyword>
<keyword evidence="3 6" id="KW-1133">Transmembrane helix</keyword>
<dbReference type="STRING" id="1759059.ATE48_04905"/>
<evidence type="ECO:0000256" key="4">
    <source>
        <dbReference type="ARBA" id="ARBA00023136"/>
    </source>
</evidence>
<keyword evidence="8" id="KW-1185">Reference proteome</keyword>
<dbReference type="Proteomes" id="UP000092498">
    <property type="component" value="Chromosome"/>
</dbReference>
<proteinExistence type="predicted"/>
<evidence type="ECO:0000313" key="8">
    <source>
        <dbReference type="Proteomes" id="UP000092498"/>
    </source>
</evidence>
<keyword evidence="5" id="KW-0479">Metal-binding</keyword>
<dbReference type="KEGG" id="cbot:ATE48_04905"/>
<evidence type="ECO:0000256" key="3">
    <source>
        <dbReference type="ARBA" id="ARBA00022989"/>
    </source>
</evidence>
<dbReference type="InParanoid" id="A0A1B1AFH9"/>
<dbReference type="EMBL" id="CP013244">
    <property type="protein sequence ID" value="ANP45295.1"/>
    <property type="molecule type" value="Genomic_DNA"/>
</dbReference>
<feature type="transmembrane region" description="Helical" evidence="6">
    <location>
        <begin position="200"/>
        <end position="219"/>
    </location>
</feature>
<evidence type="ECO:0000313" key="7">
    <source>
        <dbReference type="EMBL" id="ANP45295.1"/>
    </source>
</evidence>